<comment type="similarity">
    <text evidence="2 13">Belongs to the small Tim family.</text>
</comment>
<dbReference type="GO" id="GO:0005743">
    <property type="term" value="C:mitochondrial inner membrane"/>
    <property type="evidence" value="ECO:0007669"/>
    <property type="project" value="UniProtKB-SubCell"/>
</dbReference>
<protein>
    <recommendedName>
        <fullName evidence="13">Mitochondrial import inner membrane translocase subunit</fullName>
    </recommendedName>
</protein>
<dbReference type="GO" id="GO:0045039">
    <property type="term" value="P:protein insertion into mitochondrial inner membrane"/>
    <property type="evidence" value="ECO:0007669"/>
    <property type="project" value="UniProtKB-ARBA"/>
</dbReference>
<dbReference type="InterPro" id="IPR004217">
    <property type="entry name" value="Tim10-like"/>
</dbReference>
<dbReference type="SUPFAM" id="SSF144122">
    <property type="entry name" value="Tim10-like"/>
    <property type="match status" value="1"/>
</dbReference>
<keyword evidence="4" id="KW-0479">Metal-binding</keyword>
<evidence type="ECO:0000259" key="14">
    <source>
        <dbReference type="Pfam" id="PF02953"/>
    </source>
</evidence>
<organism evidence="15 16">
    <name type="scientific">Eruca vesicaria subsp. sativa</name>
    <name type="common">Garden rocket</name>
    <name type="synonym">Eruca sativa</name>
    <dbReference type="NCBI Taxonomy" id="29727"/>
    <lineage>
        <taxon>Eukaryota</taxon>
        <taxon>Viridiplantae</taxon>
        <taxon>Streptophyta</taxon>
        <taxon>Embryophyta</taxon>
        <taxon>Tracheophyta</taxon>
        <taxon>Spermatophyta</taxon>
        <taxon>Magnoliopsida</taxon>
        <taxon>eudicotyledons</taxon>
        <taxon>Gunneridae</taxon>
        <taxon>Pentapetalae</taxon>
        <taxon>rosids</taxon>
        <taxon>malvids</taxon>
        <taxon>Brassicales</taxon>
        <taxon>Brassicaceae</taxon>
        <taxon>Brassiceae</taxon>
        <taxon>Eruca</taxon>
    </lineage>
</organism>
<evidence type="ECO:0000256" key="1">
    <source>
        <dbReference type="ARBA" id="ARBA00004569"/>
    </source>
</evidence>
<keyword evidence="5" id="KW-0862">Zinc</keyword>
<dbReference type="PANTHER" id="PTHR11038">
    <property type="entry name" value="MITOCHONDRIAL IMPORT INNER MEMBRANE TRANSLOCASE SUBUNIT TIM10"/>
    <property type="match status" value="1"/>
</dbReference>
<evidence type="ECO:0000256" key="13">
    <source>
        <dbReference type="RuleBase" id="RU367043"/>
    </source>
</evidence>
<dbReference type="FunFam" id="1.10.287.810:FF:000001">
    <property type="entry name" value="mitochondrial import inner membrane translocase subunit TIM13"/>
    <property type="match status" value="1"/>
</dbReference>
<dbReference type="Pfam" id="PF02953">
    <property type="entry name" value="zf-Tim10_DDP"/>
    <property type="match status" value="1"/>
</dbReference>
<keyword evidence="6 13" id="KW-0653">Protein transport</keyword>
<dbReference type="Gene3D" id="1.10.287.810">
    <property type="entry name" value="Mitochondrial import inner membrane translocase subunit tim13 like domains"/>
    <property type="match status" value="1"/>
</dbReference>
<keyword evidence="9 13" id="KW-1015">Disulfide bond</keyword>
<evidence type="ECO:0000256" key="10">
    <source>
        <dbReference type="ARBA" id="ARBA00023186"/>
    </source>
</evidence>
<dbReference type="Proteomes" id="UP001642260">
    <property type="component" value="Unassembled WGS sequence"/>
</dbReference>
<comment type="subunit">
    <text evidence="12">Heterohexamer; composed of 3 copies of TIM8 and 3 copies of TIM13, named soluble 70 kDa complex. Associates with the TIM22 complex, whose core is composed of TIM22.</text>
</comment>
<dbReference type="GO" id="GO:0042719">
    <property type="term" value="C:mitochondrial intermembrane space chaperone complex"/>
    <property type="evidence" value="ECO:0007669"/>
    <property type="project" value="UniProtKB-ARBA"/>
</dbReference>
<dbReference type="InterPro" id="IPR035427">
    <property type="entry name" value="Tim10-like_dom_sf"/>
</dbReference>
<keyword evidence="13" id="KW-0999">Mitochondrion inner membrane</keyword>
<reference evidence="15 16" key="1">
    <citation type="submission" date="2022-03" db="EMBL/GenBank/DDBJ databases">
        <authorList>
            <person name="Macdonald S."/>
            <person name="Ahmed S."/>
            <person name="Newling K."/>
        </authorList>
    </citation>
    <scope>NUCLEOTIDE SEQUENCE [LARGE SCALE GENOMIC DNA]</scope>
</reference>
<keyword evidence="8 13" id="KW-0496">Mitochondrion</keyword>
<sequence>MDHIAIGLIFYYSAHVNILVSSLKSKTLIREKEKASPRLVPTKAFRNKSVSLSPASVEIIKKKMDFSSPSPPMGSSKSPEAIMEQIQASLAQEYAKEFIETLRVKCFEKCITKPGSSLSSGESSCISRCVDRYMEAQGIISRSLFSQQR</sequence>
<dbReference type="GO" id="GO:0046872">
    <property type="term" value="F:metal ion binding"/>
    <property type="evidence" value="ECO:0007669"/>
    <property type="project" value="UniProtKB-KW"/>
</dbReference>
<evidence type="ECO:0000256" key="4">
    <source>
        <dbReference type="ARBA" id="ARBA00022723"/>
    </source>
</evidence>
<evidence type="ECO:0000256" key="5">
    <source>
        <dbReference type="ARBA" id="ARBA00022833"/>
    </source>
</evidence>
<name>A0ABC8KFZ6_ERUVS</name>
<comment type="caution">
    <text evidence="15">The sequence shown here is derived from an EMBL/GenBank/DDBJ whole genome shotgun (WGS) entry which is preliminary data.</text>
</comment>
<dbReference type="EMBL" id="CAKOAT010212932">
    <property type="protein sequence ID" value="CAH8355835.1"/>
    <property type="molecule type" value="Genomic_DNA"/>
</dbReference>
<evidence type="ECO:0000256" key="8">
    <source>
        <dbReference type="ARBA" id="ARBA00023128"/>
    </source>
</evidence>
<keyword evidence="16" id="KW-1185">Reference proteome</keyword>
<dbReference type="PANTHER" id="PTHR11038:SF16">
    <property type="entry name" value="MITOCHONDRIAL IMPORT INNER MEMBRANE TRANSLOCASE SUBUNIT TIM10"/>
    <property type="match status" value="1"/>
</dbReference>
<comment type="subcellular location">
    <subcellularLocation>
        <location evidence="13">Mitochondrion inner membrane</location>
        <topology evidence="13">Peripheral membrane protein</topology>
        <orientation evidence="13">Intermembrane side</orientation>
    </subcellularLocation>
    <subcellularLocation>
        <location evidence="1">Mitochondrion intermembrane space</location>
    </subcellularLocation>
</comment>
<feature type="domain" description="Tim10-like" evidence="14">
    <location>
        <begin position="85"/>
        <end position="144"/>
    </location>
</feature>
<evidence type="ECO:0000256" key="12">
    <source>
        <dbReference type="ARBA" id="ARBA00064596"/>
    </source>
</evidence>
<evidence type="ECO:0000313" key="16">
    <source>
        <dbReference type="Proteomes" id="UP001642260"/>
    </source>
</evidence>
<evidence type="ECO:0000256" key="3">
    <source>
        <dbReference type="ARBA" id="ARBA00022448"/>
    </source>
</evidence>
<keyword evidence="13" id="KW-0472">Membrane</keyword>
<evidence type="ECO:0000256" key="2">
    <source>
        <dbReference type="ARBA" id="ARBA00006720"/>
    </source>
</evidence>
<evidence type="ECO:0000313" key="15">
    <source>
        <dbReference type="EMBL" id="CAH8355835.1"/>
    </source>
</evidence>
<keyword evidence="7 13" id="KW-0811">Translocation</keyword>
<accession>A0ABC8KFZ6</accession>
<comment type="function">
    <text evidence="11">Mitochondrial intermembrane chaperone that participates in the import and insertion of some multi-pass transmembrane proteins into the mitochondrial inner membrane. Also required for the transfer of beta-barrel precursors from the TOM complex to the sorting and assembly machinery (SAM complex) of the outer membrane. Acts as a chaperone-like protein that protects the hydrophobic precursors from aggregation and guide them through the mitochondrial intermembrane space. The TIM8-TIM13 complex mediates the import of some proteins while the predominant TIM9-TIM10 70 kDa complex mediates the import of much more proteins.</text>
</comment>
<dbReference type="AlphaFoldDB" id="A0ABC8KFZ6"/>
<evidence type="ECO:0000256" key="7">
    <source>
        <dbReference type="ARBA" id="ARBA00023010"/>
    </source>
</evidence>
<evidence type="ECO:0000256" key="9">
    <source>
        <dbReference type="ARBA" id="ARBA00023157"/>
    </source>
</evidence>
<keyword evidence="10 13" id="KW-0143">Chaperone</keyword>
<evidence type="ECO:0000256" key="6">
    <source>
        <dbReference type="ARBA" id="ARBA00022927"/>
    </source>
</evidence>
<keyword evidence="3 13" id="KW-0813">Transport</keyword>
<comment type="domain">
    <text evidence="13">The twin CX3C motif contains 4 conserved Cys residues that form 2 disulfide bonds in the mitochondrial intermembrane space.</text>
</comment>
<gene>
    <name evidence="15" type="ORF">ERUC_LOCUS21590</name>
</gene>
<dbReference type="GO" id="GO:0015031">
    <property type="term" value="P:protein transport"/>
    <property type="evidence" value="ECO:0007669"/>
    <property type="project" value="UniProtKB-KW"/>
</dbReference>
<evidence type="ECO:0000256" key="11">
    <source>
        <dbReference type="ARBA" id="ARBA00058454"/>
    </source>
</evidence>
<proteinExistence type="inferred from homology"/>